<keyword evidence="2" id="KW-1185">Reference proteome</keyword>
<dbReference type="AlphaFoldDB" id="A0A1G7SDU2"/>
<dbReference type="InterPro" id="IPR022536">
    <property type="entry name" value="EspC"/>
</dbReference>
<evidence type="ECO:0000313" key="2">
    <source>
        <dbReference type="Proteomes" id="UP000199623"/>
    </source>
</evidence>
<dbReference type="GO" id="GO:0009306">
    <property type="term" value="P:protein secretion"/>
    <property type="evidence" value="ECO:0007669"/>
    <property type="project" value="InterPro"/>
</dbReference>
<name>A0A1G7SDU2_9PSEU</name>
<gene>
    <name evidence="1" type="ORF">SAMN05216553_106194</name>
</gene>
<organism evidence="1 2">
    <name type="scientific">Lentzea fradiae</name>
    <dbReference type="NCBI Taxonomy" id="200378"/>
    <lineage>
        <taxon>Bacteria</taxon>
        <taxon>Bacillati</taxon>
        <taxon>Actinomycetota</taxon>
        <taxon>Actinomycetes</taxon>
        <taxon>Pseudonocardiales</taxon>
        <taxon>Pseudonocardiaceae</taxon>
        <taxon>Lentzea</taxon>
    </lineage>
</organism>
<reference evidence="2" key="1">
    <citation type="submission" date="2016-10" db="EMBL/GenBank/DDBJ databases">
        <authorList>
            <person name="Varghese N."/>
            <person name="Submissions S."/>
        </authorList>
    </citation>
    <scope>NUCLEOTIDE SEQUENCE [LARGE SCALE GENOMIC DNA]</scope>
    <source>
        <strain evidence="2">CGMCC 4.3506</strain>
    </source>
</reference>
<protein>
    <submittedName>
        <fullName evidence="1">Excreted virulence factor EspC, type VII ESX diderm</fullName>
    </submittedName>
</protein>
<proteinExistence type="predicted"/>
<accession>A0A1G7SDU2</accession>
<sequence length="98" mass="10386">MTGFELVPEELRAHAARLDGIRDKLSTALDAARTVSLPTGAYGVICQFFPPMVDPVEQMGMDAISEAVSAMESTATGIRETATAYEAVDETNSQAFGS</sequence>
<dbReference type="STRING" id="200378.SAMN05216553_106194"/>
<dbReference type="Pfam" id="PF10824">
    <property type="entry name" value="T7SS_ESX_EspC"/>
    <property type="match status" value="1"/>
</dbReference>
<evidence type="ECO:0000313" key="1">
    <source>
        <dbReference type="EMBL" id="SDG21074.1"/>
    </source>
</evidence>
<dbReference type="EMBL" id="FNCC01000006">
    <property type="protein sequence ID" value="SDG21074.1"/>
    <property type="molecule type" value="Genomic_DNA"/>
</dbReference>
<dbReference type="RefSeq" id="WP_245743976.1">
    <property type="nucleotide sequence ID" value="NZ_FNCC01000006.1"/>
</dbReference>
<dbReference type="Proteomes" id="UP000199623">
    <property type="component" value="Unassembled WGS sequence"/>
</dbReference>